<organism evidence="1 2">
    <name type="scientific">Salvator merianae</name>
    <name type="common">Argentine black and white tegu</name>
    <name type="synonym">Tupinambis merianae</name>
    <dbReference type="NCBI Taxonomy" id="96440"/>
    <lineage>
        <taxon>Eukaryota</taxon>
        <taxon>Metazoa</taxon>
        <taxon>Chordata</taxon>
        <taxon>Craniata</taxon>
        <taxon>Vertebrata</taxon>
        <taxon>Euteleostomi</taxon>
        <taxon>Lepidosauria</taxon>
        <taxon>Squamata</taxon>
        <taxon>Bifurcata</taxon>
        <taxon>Unidentata</taxon>
        <taxon>Episquamata</taxon>
        <taxon>Laterata</taxon>
        <taxon>Teiioidea</taxon>
        <taxon>Teiidae</taxon>
        <taxon>Salvator</taxon>
    </lineage>
</organism>
<proteinExistence type="predicted"/>
<dbReference type="Proteomes" id="UP000694421">
    <property type="component" value="Unplaced"/>
</dbReference>
<evidence type="ECO:0000313" key="1">
    <source>
        <dbReference type="Ensembl" id="ENSSMRP00000016527.1"/>
    </source>
</evidence>
<accession>A0A8D0DQR9</accession>
<keyword evidence="2" id="KW-1185">Reference proteome</keyword>
<reference evidence="1" key="2">
    <citation type="submission" date="2025-09" db="UniProtKB">
        <authorList>
            <consortium name="Ensembl"/>
        </authorList>
    </citation>
    <scope>IDENTIFICATION</scope>
</reference>
<sequence>MSHWTSNKAYKLVLSIRKTTTRFWFCGKPINVAGTPPQLETED</sequence>
<protein>
    <submittedName>
        <fullName evidence="1">Uncharacterized protein</fullName>
    </submittedName>
</protein>
<name>A0A8D0DQR9_SALMN</name>
<reference evidence="1" key="1">
    <citation type="submission" date="2025-08" db="UniProtKB">
        <authorList>
            <consortium name="Ensembl"/>
        </authorList>
    </citation>
    <scope>IDENTIFICATION</scope>
</reference>
<evidence type="ECO:0000313" key="2">
    <source>
        <dbReference type="Proteomes" id="UP000694421"/>
    </source>
</evidence>
<dbReference type="Ensembl" id="ENSSMRT00000019341.1">
    <property type="protein sequence ID" value="ENSSMRP00000016527.1"/>
    <property type="gene ID" value="ENSSMRG00000012889.1"/>
</dbReference>
<dbReference type="AlphaFoldDB" id="A0A8D0DQR9"/>